<comment type="cofactor">
    <cofactor evidence="7">
        <name>Cu cation</name>
        <dbReference type="ChEBI" id="CHEBI:23378"/>
    </cofactor>
    <text evidence="7">Binds 1 copper ion per subunit.</text>
</comment>
<evidence type="ECO:0000256" key="7">
    <source>
        <dbReference type="RuleBase" id="RU000393"/>
    </source>
</evidence>
<proteinExistence type="inferred from homology"/>
<dbReference type="Proteomes" id="UP001201163">
    <property type="component" value="Unassembled WGS sequence"/>
</dbReference>
<dbReference type="InterPro" id="IPR018152">
    <property type="entry name" value="SOD_Cu/Zn_BS"/>
</dbReference>
<keyword evidence="2 7" id="KW-0479">Metal-binding</keyword>
<protein>
    <recommendedName>
        <fullName evidence="7">Superoxide dismutase [Cu-Zn]</fullName>
        <ecNumber evidence="7">1.15.1.1</ecNumber>
    </recommendedName>
</protein>
<keyword evidence="3 7" id="KW-0862">Zinc</keyword>
<dbReference type="InterPro" id="IPR036423">
    <property type="entry name" value="SOD-like_Cu/Zn_dom_sf"/>
</dbReference>
<reference evidence="10" key="1">
    <citation type="submission" date="2022-01" db="EMBL/GenBank/DDBJ databases">
        <title>Comparative genomics reveals a dynamic genome evolution in the ectomycorrhizal milk-cap (Lactarius) mushrooms.</title>
        <authorList>
            <consortium name="DOE Joint Genome Institute"/>
            <person name="Lebreton A."/>
            <person name="Tang N."/>
            <person name="Kuo A."/>
            <person name="LaButti K."/>
            <person name="Drula E."/>
            <person name="Barry K."/>
            <person name="Clum A."/>
            <person name="Lipzen A."/>
            <person name="Mousain D."/>
            <person name="Ng V."/>
            <person name="Wang R."/>
            <person name="Wang X."/>
            <person name="Dai Y."/>
            <person name="Henrissat B."/>
            <person name="Grigoriev I.V."/>
            <person name="Guerin-Laguette A."/>
            <person name="Yu F."/>
            <person name="Martin F.M."/>
        </authorList>
    </citation>
    <scope>NUCLEOTIDE SEQUENCE</scope>
    <source>
        <strain evidence="10">QP</strain>
    </source>
</reference>
<keyword evidence="8" id="KW-0472">Membrane</keyword>
<evidence type="ECO:0000256" key="1">
    <source>
        <dbReference type="ARBA" id="ARBA00010457"/>
    </source>
</evidence>
<dbReference type="PRINTS" id="PR00068">
    <property type="entry name" value="CUZNDISMTASE"/>
</dbReference>
<evidence type="ECO:0000256" key="4">
    <source>
        <dbReference type="ARBA" id="ARBA00022862"/>
    </source>
</evidence>
<dbReference type="GO" id="GO:0004784">
    <property type="term" value="F:superoxide dismutase activity"/>
    <property type="evidence" value="ECO:0007669"/>
    <property type="project" value="UniProtKB-EC"/>
</dbReference>
<keyword evidence="8" id="KW-0812">Transmembrane</keyword>
<evidence type="ECO:0000256" key="3">
    <source>
        <dbReference type="ARBA" id="ARBA00022833"/>
    </source>
</evidence>
<dbReference type="Pfam" id="PF00080">
    <property type="entry name" value="Sod_Cu"/>
    <property type="match status" value="1"/>
</dbReference>
<evidence type="ECO:0000256" key="6">
    <source>
        <dbReference type="ARBA" id="ARBA00023008"/>
    </source>
</evidence>
<dbReference type="EMBL" id="JAKELL010000005">
    <property type="protein sequence ID" value="KAH8998430.1"/>
    <property type="molecule type" value="Genomic_DNA"/>
</dbReference>
<comment type="similarity">
    <text evidence="1 7">Belongs to the Cu-Zn superoxide dismutase family.</text>
</comment>
<dbReference type="PROSITE" id="PS00087">
    <property type="entry name" value="SOD_CU_ZN_1"/>
    <property type="match status" value="1"/>
</dbReference>
<dbReference type="EC" id="1.15.1.1" evidence="7"/>
<keyword evidence="6 7" id="KW-0186">Copper</keyword>
<dbReference type="AlphaFoldDB" id="A0AAD4LNI3"/>
<evidence type="ECO:0000313" key="11">
    <source>
        <dbReference type="Proteomes" id="UP001201163"/>
    </source>
</evidence>
<dbReference type="Gene3D" id="2.60.40.200">
    <property type="entry name" value="Superoxide dismutase, copper/zinc binding domain"/>
    <property type="match status" value="1"/>
</dbReference>
<name>A0AAD4LNI3_9AGAM</name>
<gene>
    <name evidence="10" type="ORF">EDB92DRAFT_1835115</name>
</gene>
<comment type="cofactor">
    <cofactor evidence="7">
        <name>Zn(2+)</name>
        <dbReference type="ChEBI" id="CHEBI:29105"/>
    </cofactor>
    <text evidence="7">Binds 1 zinc ion per subunit.</text>
</comment>
<dbReference type="GO" id="GO:0005507">
    <property type="term" value="F:copper ion binding"/>
    <property type="evidence" value="ECO:0007669"/>
    <property type="project" value="InterPro"/>
</dbReference>
<dbReference type="SUPFAM" id="SSF49329">
    <property type="entry name" value="Cu,Zn superoxide dismutase-like"/>
    <property type="match status" value="1"/>
</dbReference>
<keyword evidence="5 7" id="KW-0560">Oxidoreductase</keyword>
<dbReference type="InterPro" id="IPR024134">
    <property type="entry name" value="SOD_Cu/Zn_/chaperone"/>
</dbReference>
<dbReference type="FunFam" id="2.60.40.200:FF:000001">
    <property type="entry name" value="Superoxide dismutase [Cu-Zn]"/>
    <property type="match status" value="1"/>
</dbReference>
<evidence type="ECO:0000256" key="8">
    <source>
        <dbReference type="SAM" id="Phobius"/>
    </source>
</evidence>
<sequence>MDSRRTSQRARPILIASVLAVAFVTYLWVTSTSSKEPFVYRAVAVLSGDSQVTGTVVFEQTSKSSPVVITGELKSLDPLASRGFHIHELGDITNGCASTGSHFNPLGKTHGAPTTSERHVGDLGNIKSDEIGAAKFTLTDNLISLNGPRSILGRAVVVHAGTDDFGLGGDEESLKTGNAGARAACGIIGISDRK</sequence>
<evidence type="ECO:0000256" key="2">
    <source>
        <dbReference type="ARBA" id="ARBA00022723"/>
    </source>
</evidence>
<feature type="transmembrane region" description="Helical" evidence="8">
    <location>
        <begin position="12"/>
        <end position="29"/>
    </location>
</feature>
<evidence type="ECO:0000259" key="9">
    <source>
        <dbReference type="Pfam" id="PF00080"/>
    </source>
</evidence>
<comment type="catalytic activity">
    <reaction evidence="7">
        <text>2 superoxide + 2 H(+) = H2O2 + O2</text>
        <dbReference type="Rhea" id="RHEA:20696"/>
        <dbReference type="ChEBI" id="CHEBI:15378"/>
        <dbReference type="ChEBI" id="CHEBI:15379"/>
        <dbReference type="ChEBI" id="CHEBI:16240"/>
        <dbReference type="ChEBI" id="CHEBI:18421"/>
        <dbReference type="EC" id="1.15.1.1"/>
    </reaction>
</comment>
<keyword evidence="4" id="KW-0049">Antioxidant</keyword>
<keyword evidence="8" id="KW-1133">Transmembrane helix</keyword>
<dbReference type="InterPro" id="IPR001424">
    <property type="entry name" value="SOD_Cu_Zn_dom"/>
</dbReference>
<dbReference type="CDD" id="cd00305">
    <property type="entry name" value="Cu-Zn_Superoxide_Dismutase"/>
    <property type="match status" value="1"/>
</dbReference>
<organism evidence="10 11">
    <name type="scientific">Lactarius akahatsu</name>
    <dbReference type="NCBI Taxonomy" id="416441"/>
    <lineage>
        <taxon>Eukaryota</taxon>
        <taxon>Fungi</taxon>
        <taxon>Dikarya</taxon>
        <taxon>Basidiomycota</taxon>
        <taxon>Agaricomycotina</taxon>
        <taxon>Agaricomycetes</taxon>
        <taxon>Russulales</taxon>
        <taxon>Russulaceae</taxon>
        <taxon>Lactarius</taxon>
    </lineage>
</organism>
<keyword evidence="11" id="KW-1185">Reference proteome</keyword>
<accession>A0AAD4LNI3</accession>
<comment type="function">
    <text evidence="7">Destroys radicals which are normally produced within the cells and which are toxic to biological systems.</text>
</comment>
<feature type="domain" description="Superoxide dismutase copper/zinc binding" evidence="9">
    <location>
        <begin position="52"/>
        <end position="188"/>
    </location>
</feature>
<evidence type="ECO:0000313" key="10">
    <source>
        <dbReference type="EMBL" id="KAH8998430.1"/>
    </source>
</evidence>
<evidence type="ECO:0000256" key="5">
    <source>
        <dbReference type="ARBA" id="ARBA00023002"/>
    </source>
</evidence>
<dbReference type="PROSITE" id="PS00332">
    <property type="entry name" value="SOD_CU_ZN_2"/>
    <property type="match status" value="1"/>
</dbReference>
<comment type="caution">
    <text evidence="10">The sequence shown here is derived from an EMBL/GenBank/DDBJ whole genome shotgun (WGS) entry which is preliminary data.</text>
</comment>
<dbReference type="PANTHER" id="PTHR10003">
    <property type="entry name" value="SUPEROXIDE DISMUTASE CU-ZN -RELATED"/>
    <property type="match status" value="1"/>
</dbReference>